<evidence type="ECO:0000313" key="2">
    <source>
        <dbReference type="Proteomes" id="UP001054252"/>
    </source>
</evidence>
<sequence>MFAKNQACTKVHPRFAKNPTWAWVRCEPRTNLAKPACYALLFFPLQPAENPSCCHPFPAAATHFRLKNRISGSALLVRPLLLLGPKFWAFFYRESPANCRWPSPSHSSGSCWIYGSRSFCQLALRSSFRFYASEVSRLW</sequence>
<proteinExistence type="predicted"/>
<reference evidence="1 2" key="1">
    <citation type="journal article" date="2021" name="Commun. Biol.">
        <title>The genome of Shorea leprosula (Dipterocarpaceae) highlights the ecological relevance of drought in aseasonal tropical rainforests.</title>
        <authorList>
            <person name="Ng K.K.S."/>
            <person name="Kobayashi M.J."/>
            <person name="Fawcett J.A."/>
            <person name="Hatakeyama M."/>
            <person name="Paape T."/>
            <person name="Ng C.H."/>
            <person name="Ang C.C."/>
            <person name="Tnah L.H."/>
            <person name="Lee C.T."/>
            <person name="Nishiyama T."/>
            <person name="Sese J."/>
            <person name="O'Brien M.J."/>
            <person name="Copetti D."/>
            <person name="Mohd Noor M.I."/>
            <person name="Ong R.C."/>
            <person name="Putra M."/>
            <person name="Sireger I.Z."/>
            <person name="Indrioko S."/>
            <person name="Kosugi Y."/>
            <person name="Izuno A."/>
            <person name="Isagi Y."/>
            <person name="Lee S.L."/>
            <person name="Shimizu K.K."/>
        </authorList>
    </citation>
    <scope>NUCLEOTIDE SEQUENCE [LARGE SCALE GENOMIC DNA]</scope>
    <source>
        <strain evidence="1">214</strain>
    </source>
</reference>
<protein>
    <submittedName>
        <fullName evidence="1">Uncharacterized protein</fullName>
    </submittedName>
</protein>
<dbReference type="Proteomes" id="UP001054252">
    <property type="component" value="Unassembled WGS sequence"/>
</dbReference>
<accession>A0AAV5JYF2</accession>
<dbReference type="EMBL" id="BPVZ01000043">
    <property type="protein sequence ID" value="GKV15295.1"/>
    <property type="molecule type" value="Genomic_DNA"/>
</dbReference>
<gene>
    <name evidence="1" type="ORF">SLEP1_g26091</name>
</gene>
<dbReference type="AlphaFoldDB" id="A0AAV5JYF2"/>
<name>A0AAV5JYF2_9ROSI</name>
<organism evidence="1 2">
    <name type="scientific">Rubroshorea leprosula</name>
    <dbReference type="NCBI Taxonomy" id="152421"/>
    <lineage>
        <taxon>Eukaryota</taxon>
        <taxon>Viridiplantae</taxon>
        <taxon>Streptophyta</taxon>
        <taxon>Embryophyta</taxon>
        <taxon>Tracheophyta</taxon>
        <taxon>Spermatophyta</taxon>
        <taxon>Magnoliopsida</taxon>
        <taxon>eudicotyledons</taxon>
        <taxon>Gunneridae</taxon>
        <taxon>Pentapetalae</taxon>
        <taxon>rosids</taxon>
        <taxon>malvids</taxon>
        <taxon>Malvales</taxon>
        <taxon>Dipterocarpaceae</taxon>
        <taxon>Rubroshorea</taxon>
    </lineage>
</organism>
<keyword evidence="2" id="KW-1185">Reference proteome</keyword>
<evidence type="ECO:0000313" key="1">
    <source>
        <dbReference type="EMBL" id="GKV15295.1"/>
    </source>
</evidence>
<comment type="caution">
    <text evidence="1">The sequence shown here is derived from an EMBL/GenBank/DDBJ whole genome shotgun (WGS) entry which is preliminary data.</text>
</comment>